<dbReference type="HOGENOM" id="CLU_3405791_0_0_11"/>
<protein>
    <submittedName>
        <fullName evidence="1">Uncharacterized protein</fullName>
    </submittedName>
</protein>
<keyword evidence="2" id="KW-1185">Reference proteome</keyword>
<accession>D2B582</accession>
<gene>
    <name evidence="1" type="ordered locus">Sros_4775</name>
</gene>
<evidence type="ECO:0000313" key="1">
    <source>
        <dbReference type="EMBL" id="ACZ87606.1"/>
    </source>
</evidence>
<dbReference type="AlphaFoldDB" id="D2B582"/>
<name>D2B582_STRRD</name>
<sequence length="30" mass="3521">MPSQRQIFGIDSERAGDYRWINSLIIARLN</sequence>
<dbReference type="EMBL" id="CP001814">
    <property type="protein sequence ID" value="ACZ87606.1"/>
    <property type="molecule type" value="Genomic_DNA"/>
</dbReference>
<dbReference type="Proteomes" id="UP000002029">
    <property type="component" value="Chromosome"/>
</dbReference>
<reference evidence="1 2" key="1">
    <citation type="journal article" date="2010" name="Stand. Genomic Sci.">
        <title>Complete genome sequence of Streptosporangium roseum type strain (NI 9100).</title>
        <authorList>
            <person name="Nolan M."/>
            <person name="Sikorski J."/>
            <person name="Jando M."/>
            <person name="Lucas S."/>
            <person name="Lapidus A."/>
            <person name="Glavina Del Rio T."/>
            <person name="Chen F."/>
            <person name="Tice H."/>
            <person name="Pitluck S."/>
            <person name="Cheng J.F."/>
            <person name="Chertkov O."/>
            <person name="Sims D."/>
            <person name="Meincke L."/>
            <person name="Brettin T."/>
            <person name="Han C."/>
            <person name="Detter J.C."/>
            <person name="Bruce D."/>
            <person name="Goodwin L."/>
            <person name="Land M."/>
            <person name="Hauser L."/>
            <person name="Chang Y.J."/>
            <person name="Jeffries C.D."/>
            <person name="Ivanova N."/>
            <person name="Mavromatis K."/>
            <person name="Mikhailova N."/>
            <person name="Chen A."/>
            <person name="Palaniappan K."/>
            <person name="Chain P."/>
            <person name="Rohde M."/>
            <person name="Goker M."/>
            <person name="Bristow J."/>
            <person name="Eisen J.A."/>
            <person name="Markowitz V."/>
            <person name="Hugenholtz P."/>
            <person name="Kyrpides N.C."/>
            <person name="Klenk H.P."/>
        </authorList>
    </citation>
    <scope>NUCLEOTIDE SEQUENCE [LARGE SCALE GENOMIC DNA]</scope>
    <source>
        <strain evidence="2">ATCC 12428 / DSM 43021 / JCM 3005 / NI 9100</strain>
    </source>
</reference>
<evidence type="ECO:0000313" key="2">
    <source>
        <dbReference type="Proteomes" id="UP000002029"/>
    </source>
</evidence>
<proteinExistence type="predicted"/>
<organism evidence="1 2">
    <name type="scientific">Streptosporangium roseum (strain ATCC 12428 / DSM 43021 / JCM 3005 / KCTC 9067 / NCIMB 10171 / NRRL 2505 / NI 9100)</name>
    <dbReference type="NCBI Taxonomy" id="479432"/>
    <lineage>
        <taxon>Bacteria</taxon>
        <taxon>Bacillati</taxon>
        <taxon>Actinomycetota</taxon>
        <taxon>Actinomycetes</taxon>
        <taxon>Streptosporangiales</taxon>
        <taxon>Streptosporangiaceae</taxon>
        <taxon>Streptosporangium</taxon>
    </lineage>
</organism>
<dbReference type="KEGG" id="sro:Sros_4775"/>